<organism evidence="11 12">
    <name type="scientific">Xanthobacter dioxanivorans</name>
    <dbReference type="NCBI Taxonomy" id="2528964"/>
    <lineage>
        <taxon>Bacteria</taxon>
        <taxon>Pseudomonadati</taxon>
        <taxon>Pseudomonadota</taxon>
        <taxon>Alphaproteobacteria</taxon>
        <taxon>Hyphomicrobiales</taxon>
        <taxon>Xanthobacteraceae</taxon>
        <taxon>Xanthobacter</taxon>
    </lineage>
</organism>
<keyword evidence="4 9" id="KW-0997">Cell inner membrane</keyword>
<evidence type="ECO:0000313" key="12">
    <source>
        <dbReference type="Proteomes" id="UP000596427"/>
    </source>
</evidence>
<dbReference type="InterPro" id="IPR007387">
    <property type="entry name" value="TRAP_DctQ"/>
</dbReference>
<keyword evidence="7 9" id="KW-0472">Membrane</keyword>
<dbReference type="EMBL" id="CP063362">
    <property type="protein sequence ID" value="QRG07863.1"/>
    <property type="molecule type" value="Genomic_DNA"/>
</dbReference>
<protein>
    <recommendedName>
        <fullName evidence="9">TRAP transporter small permease protein</fullName>
    </recommendedName>
</protein>
<proteinExistence type="inferred from homology"/>
<gene>
    <name evidence="11" type="ORF">EZH22_05675</name>
</gene>
<keyword evidence="6 9" id="KW-1133">Transmembrane helix</keyword>
<evidence type="ECO:0000256" key="5">
    <source>
        <dbReference type="ARBA" id="ARBA00022692"/>
    </source>
</evidence>
<dbReference type="PANTHER" id="PTHR35011">
    <property type="entry name" value="2,3-DIKETO-L-GULONATE TRAP TRANSPORTER SMALL PERMEASE PROTEIN YIAM"/>
    <property type="match status" value="1"/>
</dbReference>
<dbReference type="GO" id="GO:0022857">
    <property type="term" value="F:transmembrane transporter activity"/>
    <property type="evidence" value="ECO:0007669"/>
    <property type="project" value="UniProtKB-UniRule"/>
</dbReference>
<keyword evidence="5 9" id="KW-0812">Transmembrane</keyword>
<dbReference type="InterPro" id="IPR055348">
    <property type="entry name" value="DctQ"/>
</dbReference>
<dbReference type="PANTHER" id="PTHR35011:SF10">
    <property type="entry name" value="TRAP TRANSPORTER SMALL PERMEASE PROTEIN"/>
    <property type="match status" value="1"/>
</dbReference>
<evidence type="ECO:0000256" key="3">
    <source>
        <dbReference type="ARBA" id="ARBA00022475"/>
    </source>
</evidence>
<evidence type="ECO:0000256" key="8">
    <source>
        <dbReference type="ARBA" id="ARBA00038436"/>
    </source>
</evidence>
<dbReference type="KEGG" id="xdi:EZH22_05675"/>
<feature type="domain" description="Tripartite ATP-independent periplasmic transporters DctQ component" evidence="10">
    <location>
        <begin position="26"/>
        <end position="155"/>
    </location>
</feature>
<feature type="transmembrane region" description="Helical" evidence="9">
    <location>
        <begin position="131"/>
        <end position="153"/>
    </location>
</feature>
<reference evidence="11 12" key="1">
    <citation type="submission" date="2020-10" db="EMBL/GenBank/DDBJ databases">
        <title>Degradation of 1,4-Dioxane by Xanthobacter sp. YN2, via a Novel Group-2 Soluble Di-Iron Monooxygenase.</title>
        <authorList>
            <person name="Ma F."/>
            <person name="Wang Y."/>
            <person name="Yang J."/>
            <person name="Guo H."/>
            <person name="Su D."/>
            <person name="Yu L."/>
        </authorList>
    </citation>
    <scope>NUCLEOTIDE SEQUENCE [LARGE SCALE GENOMIC DNA]</scope>
    <source>
        <strain evidence="11 12">YN2</strain>
    </source>
</reference>
<dbReference type="RefSeq" id="WP_203194775.1">
    <property type="nucleotide sequence ID" value="NZ_CP063362.1"/>
</dbReference>
<evidence type="ECO:0000256" key="9">
    <source>
        <dbReference type="RuleBase" id="RU369079"/>
    </source>
</evidence>
<name>A0A974PR77_9HYPH</name>
<keyword evidence="12" id="KW-1185">Reference proteome</keyword>
<evidence type="ECO:0000256" key="6">
    <source>
        <dbReference type="ARBA" id="ARBA00022989"/>
    </source>
</evidence>
<sequence length="173" mass="18547">MKRIIGLVDAAARAGAFLGSAAILLMMVHVTLDVVVRKLLGQPLPGTLTTVTHYYMVIVVFAPLALVERHGGHISVDLLVPLMPARVKRLMRAASGLAAALIMALVAWRGWMDAVRDWEVSAAQVQGSAIMPVWPAHFAVPIGAGLLAIAFLLRLTPRLPGDASSQRQPEHEP</sequence>
<feature type="transmembrane region" description="Helical" evidence="9">
    <location>
        <begin position="90"/>
        <end position="111"/>
    </location>
</feature>
<comment type="function">
    <text evidence="9">Part of the tripartite ATP-independent periplasmic (TRAP) transport system.</text>
</comment>
<comment type="subunit">
    <text evidence="9">The complex comprises the extracytoplasmic solute receptor protein and the two transmembrane proteins.</text>
</comment>
<dbReference type="Proteomes" id="UP000596427">
    <property type="component" value="Chromosome"/>
</dbReference>
<comment type="subcellular location">
    <subcellularLocation>
        <location evidence="1 9">Cell inner membrane</location>
        <topology evidence="1 9">Multi-pass membrane protein</topology>
    </subcellularLocation>
</comment>
<dbReference type="GO" id="GO:0015740">
    <property type="term" value="P:C4-dicarboxylate transport"/>
    <property type="evidence" value="ECO:0007669"/>
    <property type="project" value="TreeGrafter"/>
</dbReference>
<feature type="transmembrane region" description="Helical" evidence="9">
    <location>
        <begin position="52"/>
        <end position="69"/>
    </location>
</feature>
<evidence type="ECO:0000256" key="1">
    <source>
        <dbReference type="ARBA" id="ARBA00004429"/>
    </source>
</evidence>
<comment type="similarity">
    <text evidence="8 9">Belongs to the TRAP transporter small permease family.</text>
</comment>
<evidence type="ECO:0000256" key="4">
    <source>
        <dbReference type="ARBA" id="ARBA00022519"/>
    </source>
</evidence>
<feature type="transmembrane region" description="Helical" evidence="9">
    <location>
        <begin position="12"/>
        <end position="32"/>
    </location>
</feature>
<dbReference type="AlphaFoldDB" id="A0A974PR77"/>
<keyword evidence="2 9" id="KW-0813">Transport</keyword>
<evidence type="ECO:0000313" key="11">
    <source>
        <dbReference type="EMBL" id="QRG07863.1"/>
    </source>
</evidence>
<accession>A0A974PR77</accession>
<evidence type="ECO:0000256" key="2">
    <source>
        <dbReference type="ARBA" id="ARBA00022448"/>
    </source>
</evidence>
<dbReference type="GO" id="GO:0005886">
    <property type="term" value="C:plasma membrane"/>
    <property type="evidence" value="ECO:0007669"/>
    <property type="project" value="UniProtKB-SubCell"/>
</dbReference>
<evidence type="ECO:0000256" key="7">
    <source>
        <dbReference type="ARBA" id="ARBA00023136"/>
    </source>
</evidence>
<evidence type="ECO:0000259" key="10">
    <source>
        <dbReference type="Pfam" id="PF04290"/>
    </source>
</evidence>
<dbReference type="Pfam" id="PF04290">
    <property type="entry name" value="DctQ"/>
    <property type="match status" value="1"/>
</dbReference>
<keyword evidence="3" id="KW-1003">Cell membrane</keyword>